<sequence length="150" mass="17983">MTNERSKSENLIPNKHHEVVEKLEIGFNKLNKKFANLLQENKTIKQQYKNLQEKNQEILSINSDLNEKNQEILRINSDLNEQNQENLRKISDLNDLNEINQKVLHENSCLIIQNELLNKKYYGLKEKLKKRDEELEKLRQYVLNLENQKK</sequence>
<dbReference type="AlphaFoldDB" id="A0A2Z6RNF3"/>
<evidence type="ECO:0000313" key="2">
    <source>
        <dbReference type="EMBL" id="GBC04296.1"/>
    </source>
</evidence>
<evidence type="ECO:0000313" key="3">
    <source>
        <dbReference type="Proteomes" id="UP000247702"/>
    </source>
</evidence>
<organism evidence="2 3">
    <name type="scientific">Rhizophagus clarus</name>
    <dbReference type="NCBI Taxonomy" id="94130"/>
    <lineage>
        <taxon>Eukaryota</taxon>
        <taxon>Fungi</taxon>
        <taxon>Fungi incertae sedis</taxon>
        <taxon>Mucoromycota</taxon>
        <taxon>Glomeromycotina</taxon>
        <taxon>Glomeromycetes</taxon>
        <taxon>Glomerales</taxon>
        <taxon>Glomeraceae</taxon>
        <taxon>Rhizophagus</taxon>
    </lineage>
</organism>
<keyword evidence="3" id="KW-1185">Reference proteome</keyword>
<reference evidence="2 3" key="1">
    <citation type="submission" date="2017-11" db="EMBL/GenBank/DDBJ databases">
        <title>The genome of Rhizophagus clarus HR1 reveals common genetic basis of auxotrophy among arbuscular mycorrhizal fungi.</title>
        <authorList>
            <person name="Kobayashi Y."/>
        </authorList>
    </citation>
    <scope>NUCLEOTIDE SEQUENCE [LARGE SCALE GENOMIC DNA]</scope>
    <source>
        <strain evidence="2 3">HR1</strain>
    </source>
</reference>
<feature type="coiled-coil region" evidence="1">
    <location>
        <begin position="20"/>
        <end position="96"/>
    </location>
</feature>
<name>A0A2Z6RNF3_9GLOM</name>
<gene>
    <name evidence="2" type="ORF">RclHR1_00560023</name>
</gene>
<dbReference type="Proteomes" id="UP000247702">
    <property type="component" value="Unassembled WGS sequence"/>
</dbReference>
<keyword evidence="1" id="KW-0175">Coiled coil</keyword>
<dbReference type="STRING" id="94130.A0A2Z6RNF3"/>
<comment type="caution">
    <text evidence="2">The sequence shown here is derived from an EMBL/GenBank/DDBJ whole genome shotgun (WGS) entry which is preliminary data.</text>
</comment>
<proteinExistence type="predicted"/>
<evidence type="ECO:0000256" key="1">
    <source>
        <dbReference type="SAM" id="Coils"/>
    </source>
</evidence>
<protein>
    <submittedName>
        <fullName evidence="2">Uncharacterized protein</fullName>
    </submittedName>
</protein>
<accession>A0A2Z6RNF3</accession>
<dbReference type="EMBL" id="BEXD01003937">
    <property type="protein sequence ID" value="GBC04296.1"/>
    <property type="molecule type" value="Genomic_DNA"/>
</dbReference>